<dbReference type="AlphaFoldDB" id="A0A5J4P6F9"/>
<proteinExistence type="predicted"/>
<dbReference type="EMBL" id="SNRY01011918">
    <property type="protein sequence ID" value="KAA6303949.1"/>
    <property type="molecule type" value="Genomic_DNA"/>
</dbReference>
<reference evidence="1" key="1">
    <citation type="submission" date="2019-03" db="EMBL/GenBank/DDBJ databases">
        <title>Single cell metagenomics reveals metabolic interactions within the superorganism composed of flagellate Streblomastix strix and complex community of Bacteroidetes bacteria on its surface.</title>
        <authorList>
            <person name="Treitli S.C."/>
            <person name="Kolisko M."/>
            <person name="Husnik F."/>
            <person name="Keeling P."/>
            <person name="Hampl V."/>
        </authorList>
    </citation>
    <scope>NUCLEOTIDE SEQUENCE</scope>
    <source>
        <strain evidence="1">STM</strain>
    </source>
</reference>
<comment type="caution">
    <text evidence="1">The sequence shown here is derived from an EMBL/GenBank/DDBJ whole genome shotgun (WGS) entry which is preliminary data.</text>
</comment>
<evidence type="ECO:0000313" key="1">
    <source>
        <dbReference type="EMBL" id="KAA6303949.1"/>
    </source>
</evidence>
<organism evidence="1">
    <name type="scientific">termite gut metagenome</name>
    <dbReference type="NCBI Taxonomy" id="433724"/>
    <lineage>
        <taxon>unclassified sequences</taxon>
        <taxon>metagenomes</taxon>
        <taxon>organismal metagenomes</taxon>
    </lineage>
</organism>
<evidence type="ECO:0008006" key="2">
    <source>
        <dbReference type="Google" id="ProtNLM"/>
    </source>
</evidence>
<gene>
    <name evidence="1" type="ORF">EZS27_044408</name>
</gene>
<name>A0A5J4P6F9_9ZZZZ</name>
<sequence length="58" mass="7042">MDTHHQLKKEYLKYYLCEFCYKFNRRYCGEKLFDGLVKVAVTYPTDFKSNIYNRTVCG</sequence>
<protein>
    <recommendedName>
        <fullName evidence="2">Transposase</fullName>
    </recommendedName>
</protein>
<accession>A0A5J4P6F9</accession>